<comment type="caution">
    <text evidence="1">The sequence shown here is derived from an EMBL/GenBank/DDBJ whole genome shotgun (WGS) entry which is preliminary data.</text>
</comment>
<accession>A0ABX2EJU0</accession>
<keyword evidence="2" id="KW-1185">Reference proteome</keyword>
<gene>
    <name evidence="1" type="ORF">HLB44_17945</name>
</gene>
<reference evidence="1 2" key="1">
    <citation type="submission" date="2020-05" db="EMBL/GenBank/DDBJ databases">
        <title>Aquincola sp. isolate from soil.</title>
        <authorList>
            <person name="Han J."/>
            <person name="Kim D.-U."/>
        </authorList>
    </citation>
    <scope>NUCLEOTIDE SEQUENCE [LARGE SCALE GENOMIC DNA]</scope>
    <source>
        <strain evidence="1 2">S2</strain>
    </source>
</reference>
<protein>
    <submittedName>
        <fullName evidence="1">Uncharacterized protein</fullName>
    </submittedName>
</protein>
<sequence>MWPFDRASTRDIVRIGRLAVERWEPRRGALAALGREPLAEPSTPAIAAALRALYPQPPPRAITLLLETAWLPLLLADTGGALWSRAQIETLLRHRLAALYGDDAEPPSSWPLRIDHRPGDRFARGGALPPRLQRSLLDSARVLGLRWHALLPAFDWGWQRRRPVRQPAGRTGWWLWPEQDRLLIARIEAGRLTALEAAAPPAGTPAARAAQVELARRRLGIGSGGDPIVAGAFS</sequence>
<dbReference type="EMBL" id="JABRWJ010000005">
    <property type="protein sequence ID" value="NRF68879.1"/>
    <property type="molecule type" value="Genomic_DNA"/>
</dbReference>
<proteinExistence type="predicted"/>
<organism evidence="1 2">
    <name type="scientific">Pseudaquabacterium terrae</name>
    <dbReference type="NCBI Taxonomy" id="2732868"/>
    <lineage>
        <taxon>Bacteria</taxon>
        <taxon>Pseudomonadati</taxon>
        <taxon>Pseudomonadota</taxon>
        <taxon>Betaproteobacteria</taxon>
        <taxon>Burkholderiales</taxon>
        <taxon>Sphaerotilaceae</taxon>
        <taxon>Pseudaquabacterium</taxon>
    </lineage>
</organism>
<dbReference type="Proteomes" id="UP000737171">
    <property type="component" value="Unassembled WGS sequence"/>
</dbReference>
<evidence type="ECO:0000313" key="1">
    <source>
        <dbReference type="EMBL" id="NRF68879.1"/>
    </source>
</evidence>
<name>A0ABX2EJU0_9BURK</name>
<evidence type="ECO:0000313" key="2">
    <source>
        <dbReference type="Proteomes" id="UP000737171"/>
    </source>
</evidence>
<dbReference type="RefSeq" id="WP_173125008.1">
    <property type="nucleotide sequence ID" value="NZ_JABRWJ010000005.1"/>
</dbReference>